<dbReference type="Proteomes" id="UP000282656">
    <property type="component" value="Unassembled WGS sequence"/>
</dbReference>
<feature type="domain" description="Uracil-DNA glycosylase-like" evidence="4">
    <location>
        <begin position="2"/>
        <end position="153"/>
    </location>
</feature>
<dbReference type="NCBIfam" id="NF007570">
    <property type="entry name" value="PRK10201.1"/>
    <property type="match status" value="1"/>
</dbReference>
<name>A0A3A8PW96_9BACT</name>
<dbReference type="AlphaFoldDB" id="A0A3A8PW96"/>
<dbReference type="GO" id="GO:0008263">
    <property type="term" value="F:pyrimidine-specific mismatch base pair DNA N-glycosylase activity"/>
    <property type="evidence" value="ECO:0007669"/>
    <property type="project" value="TreeGrafter"/>
</dbReference>
<dbReference type="InterPro" id="IPR036895">
    <property type="entry name" value="Uracil-DNA_glycosylase-like_sf"/>
</dbReference>
<evidence type="ECO:0000256" key="1">
    <source>
        <dbReference type="ARBA" id="ARBA00022763"/>
    </source>
</evidence>
<proteinExistence type="predicted"/>
<reference evidence="6" key="1">
    <citation type="submission" date="2018-09" db="EMBL/GenBank/DDBJ databases">
        <authorList>
            <person name="Livingstone P.G."/>
            <person name="Whitworth D.E."/>
        </authorList>
    </citation>
    <scope>NUCLEOTIDE SEQUENCE [LARGE SCALE GENOMIC DNA]</scope>
    <source>
        <strain evidence="6">AB047A</strain>
    </source>
</reference>
<dbReference type="GO" id="GO:0004844">
    <property type="term" value="F:uracil DNA N-glycosylase activity"/>
    <property type="evidence" value="ECO:0007669"/>
    <property type="project" value="TreeGrafter"/>
</dbReference>
<dbReference type="SMART" id="SM00986">
    <property type="entry name" value="UDG"/>
    <property type="match status" value="1"/>
</dbReference>
<evidence type="ECO:0000256" key="3">
    <source>
        <dbReference type="ARBA" id="ARBA00023204"/>
    </source>
</evidence>
<organism evidence="5 6">
    <name type="scientific">Corallococcus interemptor</name>
    <dbReference type="NCBI Taxonomy" id="2316720"/>
    <lineage>
        <taxon>Bacteria</taxon>
        <taxon>Pseudomonadati</taxon>
        <taxon>Myxococcota</taxon>
        <taxon>Myxococcia</taxon>
        <taxon>Myxococcales</taxon>
        <taxon>Cystobacterineae</taxon>
        <taxon>Myxococcaceae</taxon>
        <taxon>Corallococcus</taxon>
    </lineage>
</organism>
<dbReference type="Gene3D" id="3.40.470.10">
    <property type="entry name" value="Uracil-DNA glycosylase-like domain"/>
    <property type="match status" value="1"/>
</dbReference>
<evidence type="ECO:0000313" key="6">
    <source>
        <dbReference type="Proteomes" id="UP000282656"/>
    </source>
</evidence>
<dbReference type="InterPro" id="IPR005122">
    <property type="entry name" value="Uracil-DNA_glycosylase-like"/>
</dbReference>
<evidence type="ECO:0000256" key="2">
    <source>
        <dbReference type="ARBA" id="ARBA00022801"/>
    </source>
</evidence>
<dbReference type="InterPro" id="IPR015637">
    <property type="entry name" value="MUG/TDG"/>
</dbReference>
<dbReference type="PANTHER" id="PTHR12159">
    <property type="entry name" value="G/T AND G/U MISMATCH-SPECIFIC DNA GLYCOSYLASE"/>
    <property type="match status" value="1"/>
</dbReference>
<comment type="caution">
    <text evidence="5">The sequence shown here is derived from an EMBL/GenBank/DDBJ whole genome shotgun (WGS) entry which is preliminary data.</text>
</comment>
<sequence>MPDLLAADLRVLFCGINPSLYSAVVGVHFARPGNRFWPSLHASGFTPRRLLPSEQEELLALGLGITNVVDRATASADMLEPHEYAEGAKSLLRKVKRYRPKYLAVLGLGAYRTAFARPKASFGPQEETLGDTRLWVLPNPSGLNASYQLPDLARLYGELRRAAGSR</sequence>
<dbReference type="CDD" id="cd10028">
    <property type="entry name" value="UDG-F2_TDG_MUG"/>
    <property type="match status" value="1"/>
</dbReference>
<dbReference type="EMBL" id="RAWM01000142">
    <property type="protein sequence ID" value="RKH60716.1"/>
    <property type="molecule type" value="Genomic_DNA"/>
</dbReference>
<keyword evidence="3" id="KW-0234">DNA repair</keyword>
<gene>
    <name evidence="5" type="ORF">D7X96_33140</name>
</gene>
<protein>
    <submittedName>
        <fullName evidence="5">G/U mismatch-specific DNA glycosylase</fullName>
    </submittedName>
</protein>
<dbReference type="SMART" id="SM00987">
    <property type="entry name" value="UreE_C"/>
    <property type="match status" value="1"/>
</dbReference>
<dbReference type="PANTHER" id="PTHR12159:SF9">
    <property type="entry name" value="G_T MISMATCH-SPECIFIC THYMINE DNA GLYCOSYLASE"/>
    <property type="match status" value="1"/>
</dbReference>
<dbReference type="Pfam" id="PF03167">
    <property type="entry name" value="UDG"/>
    <property type="match status" value="1"/>
</dbReference>
<evidence type="ECO:0000313" key="5">
    <source>
        <dbReference type="EMBL" id="RKH60716.1"/>
    </source>
</evidence>
<dbReference type="SUPFAM" id="SSF52141">
    <property type="entry name" value="Uracil-DNA glycosylase-like"/>
    <property type="match status" value="1"/>
</dbReference>
<dbReference type="GO" id="GO:0006285">
    <property type="term" value="P:base-excision repair, AP site formation"/>
    <property type="evidence" value="ECO:0007669"/>
    <property type="project" value="InterPro"/>
</dbReference>
<evidence type="ECO:0000259" key="4">
    <source>
        <dbReference type="SMART" id="SM00986"/>
    </source>
</evidence>
<keyword evidence="1" id="KW-0227">DNA damage</keyword>
<dbReference type="OrthoDB" id="9799921at2"/>
<accession>A0A3A8PW96</accession>
<keyword evidence="2" id="KW-0378">Hydrolase</keyword>
<keyword evidence="6" id="KW-1185">Reference proteome</keyword>